<protein>
    <submittedName>
        <fullName evidence="2">Uncharacterized protein</fullName>
    </submittedName>
</protein>
<proteinExistence type="predicted"/>
<organism evidence="2 3">
    <name type="scientific">Rhynchophorus ferrugineus</name>
    <name type="common">Red palm weevil</name>
    <name type="synonym">Curculio ferrugineus</name>
    <dbReference type="NCBI Taxonomy" id="354439"/>
    <lineage>
        <taxon>Eukaryota</taxon>
        <taxon>Metazoa</taxon>
        <taxon>Ecdysozoa</taxon>
        <taxon>Arthropoda</taxon>
        <taxon>Hexapoda</taxon>
        <taxon>Insecta</taxon>
        <taxon>Pterygota</taxon>
        <taxon>Neoptera</taxon>
        <taxon>Endopterygota</taxon>
        <taxon>Coleoptera</taxon>
        <taxon>Polyphaga</taxon>
        <taxon>Cucujiformia</taxon>
        <taxon>Curculionidae</taxon>
        <taxon>Dryophthorinae</taxon>
        <taxon>Rhynchophorus</taxon>
    </lineage>
</organism>
<dbReference type="AlphaFoldDB" id="A0A834M9G3"/>
<comment type="caution">
    <text evidence="2">The sequence shown here is derived from an EMBL/GenBank/DDBJ whole genome shotgun (WGS) entry which is preliminary data.</text>
</comment>
<evidence type="ECO:0000313" key="3">
    <source>
        <dbReference type="Proteomes" id="UP000625711"/>
    </source>
</evidence>
<dbReference type="EMBL" id="JAACXV010013516">
    <property type="protein sequence ID" value="KAF7273256.1"/>
    <property type="molecule type" value="Genomic_DNA"/>
</dbReference>
<evidence type="ECO:0000313" key="2">
    <source>
        <dbReference type="EMBL" id="KAF7273256.1"/>
    </source>
</evidence>
<feature type="region of interest" description="Disordered" evidence="1">
    <location>
        <begin position="37"/>
        <end position="89"/>
    </location>
</feature>
<name>A0A834M9G3_RHYFE</name>
<accession>A0A834M9G3</accession>
<sequence length="89" mass="9940">MCFGGGVEWDDGVQPSLVSFDYRKEKKKETILQLPTFPSVRPSASSTPHPPPHITKIPVSSAENLFTNDTQIDPRVVGNRKRNDNGYLE</sequence>
<feature type="compositionally biased region" description="Polar residues" evidence="1">
    <location>
        <begin position="61"/>
        <end position="71"/>
    </location>
</feature>
<reference evidence="2" key="1">
    <citation type="submission" date="2020-08" db="EMBL/GenBank/DDBJ databases">
        <title>Genome sequencing and assembly of the red palm weevil Rhynchophorus ferrugineus.</title>
        <authorList>
            <person name="Dias G.B."/>
            <person name="Bergman C.M."/>
            <person name="Manee M."/>
        </authorList>
    </citation>
    <scope>NUCLEOTIDE SEQUENCE</scope>
    <source>
        <strain evidence="2">AA-2017</strain>
        <tissue evidence="2">Whole larva</tissue>
    </source>
</reference>
<evidence type="ECO:0000256" key="1">
    <source>
        <dbReference type="SAM" id="MobiDB-lite"/>
    </source>
</evidence>
<dbReference type="Proteomes" id="UP000625711">
    <property type="component" value="Unassembled WGS sequence"/>
</dbReference>
<keyword evidence="3" id="KW-1185">Reference proteome</keyword>
<gene>
    <name evidence="2" type="ORF">GWI33_014029</name>
</gene>